<dbReference type="Gene3D" id="3.90.176.10">
    <property type="entry name" value="Toxin ADP-ribosyltransferase, Chain A, domain 1"/>
    <property type="match status" value="2"/>
</dbReference>
<dbReference type="SUPFAM" id="SSF56399">
    <property type="entry name" value="ADP-ribosylation"/>
    <property type="match status" value="2"/>
</dbReference>
<name>A0A815JP41_9BILA</name>
<accession>A0A815JP41</accession>
<protein>
    <submittedName>
        <fullName evidence="1">Uncharacterized protein</fullName>
    </submittedName>
</protein>
<dbReference type="Proteomes" id="UP000663877">
    <property type="component" value="Unassembled WGS sequence"/>
</dbReference>
<evidence type="ECO:0000313" key="4">
    <source>
        <dbReference type="Proteomes" id="UP000663877"/>
    </source>
</evidence>
<gene>
    <name evidence="1" type="ORF">BJG266_LOCUS36541</name>
    <name evidence="2" type="ORF">QVE165_LOCUS53525</name>
</gene>
<dbReference type="AlphaFoldDB" id="A0A815JP41"/>
<comment type="caution">
    <text evidence="1">The sequence shown here is derived from an EMBL/GenBank/DDBJ whole genome shotgun (WGS) entry which is preliminary data.</text>
</comment>
<organism evidence="1 4">
    <name type="scientific">Adineta steineri</name>
    <dbReference type="NCBI Taxonomy" id="433720"/>
    <lineage>
        <taxon>Eukaryota</taxon>
        <taxon>Metazoa</taxon>
        <taxon>Spiralia</taxon>
        <taxon>Gnathifera</taxon>
        <taxon>Rotifera</taxon>
        <taxon>Eurotatoria</taxon>
        <taxon>Bdelloidea</taxon>
        <taxon>Adinetida</taxon>
        <taxon>Adinetidae</taxon>
        <taxon>Adineta</taxon>
    </lineage>
</organism>
<dbReference type="EMBL" id="CAJNOI010001081">
    <property type="protein sequence ID" value="CAF1380484.1"/>
    <property type="molecule type" value="Genomic_DNA"/>
</dbReference>
<evidence type="ECO:0000313" key="3">
    <source>
        <dbReference type="Proteomes" id="UP000663832"/>
    </source>
</evidence>
<keyword evidence="3" id="KW-1185">Reference proteome</keyword>
<sequence>MEDMTVVWLTENVHFVPEMYVLIVQIRKIVCHLELFDDIADFKNYLESTVPRTLFVIISGALCDRVSDFIDDLSEIQFIYMLTTENRIRYHLSWTTSYSNVRGVFINTDLLLSKIGQDVNNWMENNNSHDTFDFITENAIMSTRDIHAKQIQFKYLRLLLDVLRQTAPPAHSAKDRTMHYCKAANADNELNADQEDHSKSATEFLTNYTAEKAIDWYADESFLKRLLHKILSTDNIDALLDFGFCIVDLDSQLKKLNAQQSQNETETNFHVYCGQYINPMDLKTLHMNVGGFISISTFFSTTMDRQKALKIIERVFQQPLFETVLFDIRIDTYNSESSNFARITRKSGYKNDNAQQEILFTLGTLFRINSILPPNNDLYNQLCKAHTDFDRSTLHSQLFTVYRGQQMSMMELNKLKRNISGYIVVKTFFSATKSSEMALTFAGYGGQRPQFESVLFVIDINSSDRVSTIQKPFGSIGHLSNIPDEDEFLFPMGTIFRLNAVKVLSQSTWMIHLTLYNGENKDINELDKYRTLILKLAKDRQISFIRKKR</sequence>
<reference evidence="1" key="1">
    <citation type="submission" date="2021-02" db="EMBL/GenBank/DDBJ databases">
        <authorList>
            <person name="Nowell W R."/>
        </authorList>
    </citation>
    <scope>NUCLEOTIDE SEQUENCE</scope>
</reference>
<evidence type="ECO:0000313" key="1">
    <source>
        <dbReference type="EMBL" id="CAF1380484.1"/>
    </source>
</evidence>
<proteinExistence type="predicted"/>
<evidence type="ECO:0000313" key="2">
    <source>
        <dbReference type="EMBL" id="CAF1607413.1"/>
    </source>
</evidence>
<dbReference type="EMBL" id="CAJNOM010001423">
    <property type="protein sequence ID" value="CAF1607413.1"/>
    <property type="molecule type" value="Genomic_DNA"/>
</dbReference>
<dbReference type="OrthoDB" id="10067918at2759"/>
<dbReference type="Proteomes" id="UP000663832">
    <property type="component" value="Unassembled WGS sequence"/>
</dbReference>